<evidence type="ECO:0000256" key="5">
    <source>
        <dbReference type="ARBA" id="ARBA00023274"/>
    </source>
</evidence>
<dbReference type="InterPro" id="IPR013219">
    <property type="entry name" value="Ribosomal_mS33"/>
</dbReference>
<dbReference type="GO" id="GO:1990904">
    <property type="term" value="C:ribonucleoprotein complex"/>
    <property type="evidence" value="ECO:0007669"/>
    <property type="project" value="UniProtKB-KW"/>
</dbReference>
<feature type="compositionally biased region" description="Basic and acidic residues" evidence="7">
    <location>
        <begin position="110"/>
        <end position="119"/>
    </location>
</feature>
<protein>
    <recommendedName>
        <fullName evidence="6">Small ribosomal subunit protein mS33</fullName>
    </recommendedName>
</protein>
<evidence type="ECO:0000256" key="6">
    <source>
        <dbReference type="ARBA" id="ARBA00035132"/>
    </source>
</evidence>
<accession>A0A4Z0YHQ5</accession>
<keyword evidence="4" id="KW-0496">Mitochondrion</keyword>
<evidence type="ECO:0000313" key="9">
    <source>
        <dbReference type="Proteomes" id="UP000297716"/>
    </source>
</evidence>
<dbReference type="GO" id="GO:0005739">
    <property type="term" value="C:mitochondrion"/>
    <property type="evidence" value="ECO:0007669"/>
    <property type="project" value="UniProtKB-SubCell"/>
</dbReference>
<evidence type="ECO:0000313" key="8">
    <source>
        <dbReference type="EMBL" id="TGJ83849.1"/>
    </source>
</evidence>
<evidence type="ECO:0000256" key="1">
    <source>
        <dbReference type="ARBA" id="ARBA00004173"/>
    </source>
</evidence>
<gene>
    <name evidence="8" type="ORF">E0Z10_g4918</name>
</gene>
<name>A0A4Z0YHQ5_9PEZI</name>
<dbReference type="STRING" id="37992.A0A4Z0YHQ5"/>
<feature type="compositionally biased region" description="Pro residues" evidence="7">
    <location>
        <begin position="124"/>
        <end position="137"/>
    </location>
</feature>
<evidence type="ECO:0000256" key="4">
    <source>
        <dbReference type="ARBA" id="ARBA00023128"/>
    </source>
</evidence>
<dbReference type="AlphaFoldDB" id="A0A4Z0YHQ5"/>
<dbReference type="Proteomes" id="UP000297716">
    <property type="component" value="Unassembled WGS sequence"/>
</dbReference>
<dbReference type="GO" id="GO:0005840">
    <property type="term" value="C:ribosome"/>
    <property type="evidence" value="ECO:0007669"/>
    <property type="project" value="UniProtKB-KW"/>
</dbReference>
<dbReference type="OrthoDB" id="2257454at2759"/>
<dbReference type="PANTHER" id="PTHR13362:SF2">
    <property type="entry name" value="SMALL RIBOSOMAL SUBUNIT PROTEIN MS33"/>
    <property type="match status" value="1"/>
</dbReference>
<keyword evidence="5" id="KW-0687">Ribonucleoprotein</keyword>
<evidence type="ECO:0000256" key="7">
    <source>
        <dbReference type="SAM" id="MobiDB-lite"/>
    </source>
</evidence>
<dbReference type="PANTHER" id="PTHR13362">
    <property type="entry name" value="MITOCHONDRIAL RIBOSOMAL PROTEIN S33"/>
    <property type="match status" value="1"/>
</dbReference>
<keyword evidence="3" id="KW-0689">Ribosomal protein</keyword>
<comment type="similarity">
    <text evidence="2">Belongs to the mitochondrion-specific ribosomal protein mS33 family.</text>
</comment>
<keyword evidence="9" id="KW-1185">Reference proteome</keyword>
<comment type="caution">
    <text evidence="8">The sequence shown here is derived from an EMBL/GenBank/DDBJ whole genome shotgun (WGS) entry which is preliminary data.</text>
</comment>
<sequence length="137" mass="15634">MAAVPRARLLDLMKVQCQIFSTTYNPEGIRMGNKILRQRLRGPSLAKYYPPKGPTVNTLEKEFRSMGLEILNEEEEDRQEHLAGQVAYMLLRIACRILTFLQPETTWKGRTEEEAHCSRYDSPLSPPTGPGYLLTPP</sequence>
<proteinExistence type="inferred from homology"/>
<reference evidence="8 9" key="1">
    <citation type="submission" date="2019-03" db="EMBL/GenBank/DDBJ databases">
        <title>Draft genome sequence of Xylaria hypoxylon DSM 108379, a ubiquitous saprotrophic-parasitic fungi on hardwood.</title>
        <authorList>
            <person name="Buettner E."/>
            <person name="Leonhardt S."/>
            <person name="Gebauer A.M."/>
            <person name="Liers C."/>
            <person name="Hofrichter M."/>
            <person name="Kellner H."/>
        </authorList>
    </citation>
    <scope>NUCLEOTIDE SEQUENCE [LARGE SCALE GENOMIC DNA]</scope>
    <source>
        <strain evidence="8 9">DSM 108379</strain>
    </source>
</reference>
<dbReference type="Pfam" id="PF08293">
    <property type="entry name" value="MRP-S33"/>
    <property type="match status" value="1"/>
</dbReference>
<evidence type="ECO:0000256" key="3">
    <source>
        <dbReference type="ARBA" id="ARBA00022980"/>
    </source>
</evidence>
<comment type="subcellular location">
    <subcellularLocation>
        <location evidence="1">Mitochondrion</location>
    </subcellularLocation>
</comment>
<dbReference type="EMBL" id="SKBN01000082">
    <property type="protein sequence ID" value="TGJ83849.1"/>
    <property type="molecule type" value="Genomic_DNA"/>
</dbReference>
<feature type="region of interest" description="Disordered" evidence="7">
    <location>
        <begin position="110"/>
        <end position="137"/>
    </location>
</feature>
<evidence type="ECO:0000256" key="2">
    <source>
        <dbReference type="ARBA" id="ARBA00008970"/>
    </source>
</evidence>
<organism evidence="8 9">
    <name type="scientific">Xylaria hypoxylon</name>
    <dbReference type="NCBI Taxonomy" id="37992"/>
    <lineage>
        <taxon>Eukaryota</taxon>
        <taxon>Fungi</taxon>
        <taxon>Dikarya</taxon>
        <taxon>Ascomycota</taxon>
        <taxon>Pezizomycotina</taxon>
        <taxon>Sordariomycetes</taxon>
        <taxon>Xylariomycetidae</taxon>
        <taxon>Xylariales</taxon>
        <taxon>Xylariaceae</taxon>
        <taxon>Xylaria</taxon>
    </lineage>
</organism>